<evidence type="ECO:0000313" key="1">
    <source>
        <dbReference type="EMBL" id="CAB4137563.1"/>
    </source>
</evidence>
<reference evidence="1" key="1">
    <citation type="submission" date="2020-04" db="EMBL/GenBank/DDBJ databases">
        <authorList>
            <person name="Chiriac C."/>
            <person name="Salcher M."/>
            <person name="Ghai R."/>
            <person name="Kavagutti S V."/>
        </authorList>
    </citation>
    <scope>NUCLEOTIDE SEQUENCE</scope>
</reference>
<dbReference type="EMBL" id="LR796332">
    <property type="protein sequence ID" value="CAB4137563.1"/>
    <property type="molecule type" value="Genomic_DNA"/>
</dbReference>
<protein>
    <submittedName>
        <fullName evidence="1">Uncharacterized protein</fullName>
    </submittedName>
</protein>
<name>A0A6J5LWN9_9CAUD</name>
<sequence length="98" mass="11523">MKQYLSSTEIARNKRVKELMANRVEKKQQEPQKLTQDEMFDLKGYMSSGYSREEAVALILETRKLLNVKSVEKDVIKNWDTGGFISDTKYKQPIKHRK</sequence>
<gene>
    <name evidence="1" type="ORF">UFOVP323_36</name>
</gene>
<organism evidence="1">
    <name type="scientific">uncultured Caudovirales phage</name>
    <dbReference type="NCBI Taxonomy" id="2100421"/>
    <lineage>
        <taxon>Viruses</taxon>
        <taxon>Duplodnaviria</taxon>
        <taxon>Heunggongvirae</taxon>
        <taxon>Uroviricota</taxon>
        <taxon>Caudoviricetes</taxon>
        <taxon>Peduoviridae</taxon>
        <taxon>Maltschvirus</taxon>
        <taxon>Maltschvirus maltsch</taxon>
    </lineage>
</organism>
<accession>A0A6J5LWN9</accession>
<proteinExistence type="predicted"/>